<feature type="domain" description="START" evidence="2">
    <location>
        <begin position="51"/>
        <end position="207"/>
    </location>
</feature>
<dbReference type="SUPFAM" id="SSF55961">
    <property type="entry name" value="Bet v1-like"/>
    <property type="match status" value="1"/>
</dbReference>
<feature type="signal peptide" evidence="1">
    <location>
        <begin position="1"/>
        <end position="23"/>
    </location>
</feature>
<dbReference type="PIRSF" id="PIRSF039033">
    <property type="entry name" value="START_dom"/>
    <property type="match status" value="1"/>
</dbReference>
<dbReference type="KEGG" id="asha:G8E00_15930"/>
<dbReference type="Gene3D" id="3.30.530.20">
    <property type="match status" value="1"/>
</dbReference>
<dbReference type="PROSITE" id="PS50848">
    <property type="entry name" value="START"/>
    <property type="match status" value="1"/>
</dbReference>
<keyword evidence="4" id="KW-1185">Reference proteome</keyword>
<evidence type="ECO:0000313" key="4">
    <source>
        <dbReference type="Proteomes" id="UP000502297"/>
    </source>
</evidence>
<name>A0A6G8RZD8_9GAMM</name>
<dbReference type="InterPro" id="IPR028347">
    <property type="entry name" value="START_dom_prot"/>
</dbReference>
<organism evidence="3 4">
    <name type="scientific">Acinetobacter shaoyimingii</name>
    <dbReference type="NCBI Taxonomy" id="2715164"/>
    <lineage>
        <taxon>Bacteria</taxon>
        <taxon>Pseudomonadati</taxon>
        <taxon>Pseudomonadota</taxon>
        <taxon>Gammaproteobacteria</taxon>
        <taxon>Moraxellales</taxon>
        <taxon>Moraxellaceae</taxon>
        <taxon>Acinetobacter</taxon>
    </lineage>
</organism>
<reference evidence="3 4" key="1">
    <citation type="submission" date="2020-03" db="EMBL/GenBank/DDBJ databases">
        <authorList>
            <person name="Zhu W."/>
        </authorList>
    </citation>
    <scope>NUCLEOTIDE SEQUENCE [LARGE SCALE GENOMIC DNA]</scope>
    <source>
        <strain evidence="3 4">323-1</strain>
    </source>
</reference>
<proteinExistence type="predicted"/>
<feature type="chain" id="PRO_5026109715" description="START domain-containing protein" evidence="1">
    <location>
        <begin position="24"/>
        <end position="217"/>
    </location>
</feature>
<dbReference type="Proteomes" id="UP000502297">
    <property type="component" value="Chromosome"/>
</dbReference>
<dbReference type="Pfam" id="PF01852">
    <property type="entry name" value="START"/>
    <property type="match status" value="1"/>
</dbReference>
<dbReference type="InterPro" id="IPR023393">
    <property type="entry name" value="START-like_dom_sf"/>
</dbReference>
<gene>
    <name evidence="3" type="ORF">G8E00_15930</name>
</gene>
<dbReference type="GO" id="GO:0005737">
    <property type="term" value="C:cytoplasm"/>
    <property type="evidence" value="ECO:0007669"/>
    <property type="project" value="UniProtKB-ARBA"/>
</dbReference>
<protein>
    <recommendedName>
        <fullName evidence="2">START domain-containing protein</fullName>
    </recommendedName>
</protein>
<dbReference type="InterPro" id="IPR002913">
    <property type="entry name" value="START_lipid-bd_dom"/>
</dbReference>
<dbReference type="PANTHER" id="PTHR19308:SF14">
    <property type="entry name" value="START DOMAIN-CONTAINING PROTEIN"/>
    <property type="match status" value="1"/>
</dbReference>
<accession>A0A6G8RZD8</accession>
<dbReference type="EMBL" id="CP049801">
    <property type="protein sequence ID" value="QIO07322.1"/>
    <property type="molecule type" value="Genomic_DNA"/>
</dbReference>
<dbReference type="AlphaFoldDB" id="A0A6G8RZD8"/>
<keyword evidence="1" id="KW-0732">Signal</keyword>
<evidence type="ECO:0000256" key="1">
    <source>
        <dbReference type="SAM" id="SignalP"/>
    </source>
</evidence>
<dbReference type="RefSeq" id="WP_166226248.1">
    <property type="nucleotide sequence ID" value="NZ_CP049801.1"/>
</dbReference>
<dbReference type="PANTHER" id="PTHR19308">
    <property type="entry name" value="PHOSPHATIDYLCHOLINE TRANSFER PROTEIN"/>
    <property type="match status" value="1"/>
</dbReference>
<evidence type="ECO:0000259" key="2">
    <source>
        <dbReference type="PROSITE" id="PS50848"/>
    </source>
</evidence>
<evidence type="ECO:0000313" key="3">
    <source>
        <dbReference type="EMBL" id="QIO07322.1"/>
    </source>
</evidence>
<dbReference type="GO" id="GO:0008289">
    <property type="term" value="F:lipid binding"/>
    <property type="evidence" value="ECO:0007669"/>
    <property type="project" value="InterPro"/>
</dbReference>
<dbReference type="InterPro" id="IPR051213">
    <property type="entry name" value="START_lipid_transfer"/>
</dbReference>
<sequence>MNNKKMKMMCVVSALCLTTPVFAAESSKLSLDKNNIKVWTIQDPYKSLMSYKAETILNTSIDRAVAIVLDVEYAKSWVPNVAHAEILSQDLNKGEFKLYMVLDFPFPLKDRDVIVQGKVFKDANGFIYIKNKAIQQGKAKNPDYVRLQDYQGNWMFQPLAEQKVKVTTTGYADPEGVIPQSVTNLLLKQQPYQMLLKMRTELNKPNKRLPDLPKILK</sequence>